<dbReference type="Gene3D" id="3.40.50.1820">
    <property type="entry name" value="alpha/beta hydrolase"/>
    <property type="match status" value="1"/>
</dbReference>
<dbReference type="Proteomes" id="UP000190896">
    <property type="component" value="Unassembled WGS sequence"/>
</dbReference>
<accession>A0A1T2KU20</accession>
<dbReference type="InterPro" id="IPR029058">
    <property type="entry name" value="AB_hydrolase_fold"/>
</dbReference>
<keyword evidence="1" id="KW-0378">Hydrolase</keyword>
<organism evidence="3 4">
    <name type="scientific">Solemya velesiana gill symbiont</name>
    <dbReference type="NCBI Taxonomy" id="1918948"/>
    <lineage>
        <taxon>Bacteria</taxon>
        <taxon>Pseudomonadati</taxon>
        <taxon>Pseudomonadota</taxon>
        <taxon>Gammaproteobacteria</taxon>
        <taxon>sulfur-oxidizing symbionts</taxon>
    </lineage>
</organism>
<evidence type="ECO:0000313" key="4">
    <source>
        <dbReference type="Proteomes" id="UP000190896"/>
    </source>
</evidence>
<protein>
    <recommendedName>
        <fullName evidence="2">Serine aminopeptidase S33 domain-containing protein</fullName>
    </recommendedName>
</protein>
<dbReference type="InterPro" id="IPR052382">
    <property type="entry name" value="ABHD10_acyl-thioesterase"/>
</dbReference>
<name>A0A1T2KU20_9GAMM</name>
<keyword evidence="4" id="KW-1185">Reference proteome</keyword>
<dbReference type="InterPro" id="IPR022742">
    <property type="entry name" value="Hydrolase_4"/>
</dbReference>
<evidence type="ECO:0000259" key="2">
    <source>
        <dbReference type="Pfam" id="PF12146"/>
    </source>
</evidence>
<dbReference type="RefSeq" id="WP_245832043.1">
    <property type="nucleotide sequence ID" value="NZ_MPRJ01000043.1"/>
</dbReference>
<sequence length="252" mass="28157">MSGQPRYLDTPYKRKIAYHHLEGTLPGVLFLGGFMSDMSGTKALALENWCREREIAFTRFDYSGHGESSGTFESGAIGDWLEDAEAVFDEVTEGNQILVGSSMGGWISLLLAMRQRERTAAVVTIACATDFTERLLRPALTEPQLKSLELNGFAELPSAYSDNDKRLLSEGTEHLLLASSIPILCPVRMLHGLDDEDVPWEISRETVERLESEDTELILIEKGDHRLSKPEELHRITNVIERLLDHTPSGIT</sequence>
<proteinExistence type="predicted"/>
<dbReference type="EMBL" id="MPRJ01000043">
    <property type="protein sequence ID" value="OOZ36347.1"/>
    <property type="molecule type" value="Genomic_DNA"/>
</dbReference>
<evidence type="ECO:0000256" key="1">
    <source>
        <dbReference type="ARBA" id="ARBA00022801"/>
    </source>
</evidence>
<dbReference type="PANTHER" id="PTHR16138">
    <property type="entry name" value="MYCOPHENOLIC ACID ACYL-GLUCURONIDE ESTERASE, MITOCHONDRIAL"/>
    <property type="match status" value="1"/>
</dbReference>
<gene>
    <name evidence="3" type="ORF">BOW51_07590</name>
</gene>
<dbReference type="Pfam" id="PF12146">
    <property type="entry name" value="Hydrolase_4"/>
    <property type="match status" value="1"/>
</dbReference>
<comment type="caution">
    <text evidence="3">The sequence shown here is derived from an EMBL/GenBank/DDBJ whole genome shotgun (WGS) entry which is preliminary data.</text>
</comment>
<evidence type="ECO:0000313" key="3">
    <source>
        <dbReference type="EMBL" id="OOZ36347.1"/>
    </source>
</evidence>
<dbReference type="GO" id="GO:0004553">
    <property type="term" value="F:hydrolase activity, hydrolyzing O-glycosyl compounds"/>
    <property type="evidence" value="ECO:0007669"/>
    <property type="project" value="TreeGrafter"/>
</dbReference>
<dbReference type="SUPFAM" id="SSF53474">
    <property type="entry name" value="alpha/beta-Hydrolases"/>
    <property type="match status" value="1"/>
</dbReference>
<reference evidence="3 4" key="1">
    <citation type="submission" date="2016-11" db="EMBL/GenBank/DDBJ databases">
        <title>Mixed transmission modes and dynamic genome evolution in an obligate animal-bacterial symbiosis.</title>
        <authorList>
            <person name="Russell S.L."/>
            <person name="Corbett-Detig R.B."/>
            <person name="Cavanaugh C.M."/>
        </authorList>
    </citation>
    <scope>NUCLEOTIDE SEQUENCE [LARGE SCALE GENOMIC DNA]</scope>
    <source>
        <strain evidence="3">Se-Cadez</strain>
    </source>
</reference>
<dbReference type="AlphaFoldDB" id="A0A1T2KU20"/>
<feature type="domain" description="Serine aminopeptidase S33" evidence="2">
    <location>
        <begin position="48"/>
        <end position="138"/>
    </location>
</feature>
<dbReference type="PANTHER" id="PTHR16138:SF7">
    <property type="entry name" value="PALMITOYL-PROTEIN THIOESTERASE ABHD10, MITOCHONDRIAL"/>
    <property type="match status" value="1"/>
</dbReference>